<dbReference type="Proteomes" id="UP000676967">
    <property type="component" value="Chromosome"/>
</dbReference>
<dbReference type="EMBL" id="AP023356">
    <property type="protein sequence ID" value="BCJ42070.1"/>
    <property type="molecule type" value="Genomic_DNA"/>
</dbReference>
<evidence type="ECO:0000313" key="2">
    <source>
        <dbReference type="EMBL" id="BCJ42070.1"/>
    </source>
</evidence>
<gene>
    <name evidence="2" type="ORF">Aiant_27270</name>
</gene>
<organism evidence="2 3">
    <name type="scientific">Actinoplanes ianthinogenes</name>
    <dbReference type="NCBI Taxonomy" id="122358"/>
    <lineage>
        <taxon>Bacteria</taxon>
        <taxon>Bacillati</taxon>
        <taxon>Actinomycetota</taxon>
        <taxon>Actinomycetes</taxon>
        <taxon>Micromonosporales</taxon>
        <taxon>Micromonosporaceae</taxon>
        <taxon>Actinoplanes</taxon>
    </lineage>
</organism>
<feature type="transmembrane region" description="Helical" evidence="1">
    <location>
        <begin position="79"/>
        <end position="97"/>
    </location>
</feature>
<evidence type="ECO:0000256" key="1">
    <source>
        <dbReference type="SAM" id="Phobius"/>
    </source>
</evidence>
<reference evidence="2 3" key="1">
    <citation type="submission" date="2020-08" db="EMBL/GenBank/DDBJ databases">
        <title>Whole genome shotgun sequence of Actinoplanes ianthinogenes NBRC 13996.</title>
        <authorList>
            <person name="Komaki H."/>
            <person name="Tamura T."/>
        </authorList>
    </citation>
    <scope>NUCLEOTIDE SEQUENCE [LARGE SCALE GENOMIC DNA]</scope>
    <source>
        <strain evidence="2 3">NBRC 13996</strain>
    </source>
</reference>
<accession>A0ABM7LRZ5</accession>
<evidence type="ECO:0008006" key="4">
    <source>
        <dbReference type="Google" id="ProtNLM"/>
    </source>
</evidence>
<proteinExistence type="predicted"/>
<sequence length="144" mass="15110">MLSVTDPESAGAWRRFDGAVRLPAAAAAAGSVLLAFAIRMVTGSPMLSTGLVEQASGTALYASAVFAGVVFLRPRLPVPYVALIAAGWCWAVEFLQLTPIPADLSARSVVARLVLGVSFDPADLVWYLAGVVPAALALAWTRRR</sequence>
<dbReference type="InterPro" id="IPR021257">
    <property type="entry name" value="DUF2809"/>
</dbReference>
<dbReference type="Pfam" id="PF10990">
    <property type="entry name" value="DUF2809"/>
    <property type="match status" value="1"/>
</dbReference>
<keyword evidence="3" id="KW-1185">Reference proteome</keyword>
<feature type="transmembrane region" description="Helical" evidence="1">
    <location>
        <begin position="54"/>
        <end position="72"/>
    </location>
</feature>
<feature type="transmembrane region" description="Helical" evidence="1">
    <location>
        <begin position="22"/>
        <end position="42"/>
    </location>
</feature>
<protein>
    <recommendedName>
        <fullName evidence="4">DUF2809 domain-containing protein</fullName>
    </recommendedName>
</protein>
<feature type="transmembrane region" description="Helical" evidence="1">
    <location>
        <begin position="124"/>
        <end position="141"/>
    </location>
</feature>
<keyword evidence="1" id="KW-0812">Transmembrane</keyword>
<evidence type="ECO:0000313" key="3">
    <source>
        <dbReference type="Proteomes" id="UP000676967"/>
    </source>
</evidence>
<name>A0ABM7LRZ5_9ACTN</name>
<keyword evidence="1" id="KW-0472">Membrane</keyword>
<keyword evidence="1" id="KW-1133">Transmembrane helix</keyword>